<feature type="domain" description="Integrase catalytic" evidence="1">
    <location>
        <begin position="309"/>
        <end position="469"/>
    </location>
</feature>
<dbReference type="InterPro" id="IPR036397">
    <property type="entry name" value="RNaseH_sf"/>
</dbReference>
<dbReference type="CDD" id="cd01647">
    <property type="entry name" value="RT_LTR"/>
    <property type="match status" value="1"/>
</dbReference>
<dbReference type="Gene3D" id="3.30.70.270">
    <property type="match status" value="2"/>
</dbReference>
<proteinExistence type="predicted"/>
<dbReference type="Proteomes" id="UP000663879">
    <property type="component" value="Unassembled WGS sequence"/>
</dbReference>
<dbReference type="OrthoDB" id="775972at2759"/>
<dbReference type="InterPro" id="IPR001584">
    <property type="entry name" value="Integrase_cat-core"/>
</dbReference>
<name>A0A813ZZL9_9BILA</name>
<organism evidence="2 3">
    <name type="scientific">Brachionus calyciflorus</name>
    <dbReference type="NCBI Taxonomy" id="104777"/>
    <lineage>
        <taxon>Eukaryota</taxon>
        <taxon>Metazoa</taxon>
        <taxon>Spiralia</taxon>
        <taxon>Gnathifera</taxon>
        <taxon>Rotifera</taxon>
        <taxon>Eurotatoria</taxon>
        <taxon>Monogononta</taxon>
        <taxon>Pseudotrocha</taxon>
        <taxon>Ploima</taxon>
        <taxon>Brachionidae</taxon>
        <taxon>Brachionus</taxon>
    </lineage>
</organism>
<dbReference type="AlphaFoldDB" id="A0A813ZZL9"/>
<dbReference type="PANTHER" id="PTHR37984">
    <property type="entry name" value="PROTEIN CBG26694"/>
    <property type="match status" value="1"/>
</dbReference>
<dbReference type="GO" id="GO:0003676">
    <property type="term" value="F:nucleic acid binding"/>
    <property type="evidence" value="ECO:0007669"/>
    <property type="project" value="InterPro"/>
</dbReference>
<dbReference type="SUPFAM" id="SSF53098">
    <property type="entry name" value="Ribonuclease H-like"/>
    <property type="match status" value="1"/>
</dbReference>
<reference evidence="2" key="1">
    <citation type="submission" date="2021-02" db="EMBL/GenBank/DDBJ databases">
        <authorList>
            <person name="Nowell W R."/>
        </authorList>
    </citation>
    <scope>NUCLEOTIDE SEQUENCE</scope>
    <source>
        <strain evidence="2">Ploen Becks lab</strain>
    </source>
</reference>
<sequence>MDSCQKVGSVTEVANVEVESTEADVRKEEAEFCANENLLKKDIEIRETIDSITLSPNLEPEEAKTLKNLIFEYRDCFSWSENDIGKTQLIKHKINTGFSEPIKQPPFRVPAHIRQEIENEIKKMLKNKIIQESNSPWASPVVMVKKKNGKFQFCVDYRKLNKLTIKDSFPIPHVDDTLLALDGSRYFSLFDLIESYHQIDLQNGILVYLGFELTKDRLKPDPNTTQAIAKMKIPIDAEEVRRFLGSINFYRHFIAHFSQIAAPLYRLLGKKIKFVWDILCEEAFNELKNKLNKLKCLLKNKNQILLNNWAISQLKKIVGIDVVGPLPTTARDMKYIVVAICYFSKWCEALATIDFTKITTAKFIVNNLICRFDFLSKIITDQGPNFEANLLKELCKLLKIEKLRTTAYHPQCNGKVERQNRTLKSIVAKYVNSNHTDWDLYLSSTLFAYNTAVHSSTGKSPYEILFGRTEYGLNDVKFATEGSKSWSNEYLRNMEINTV</sequence>
<keyword evidence="3" id="KW-1185">Reference proteome</keyword>
<accession>A0A813ZZL9</accession>
<dbReference type="InterPro" id="IPR043502">
    <property type="entry name" value="DNA/RNA_pol_sf"/>
</dbReference>
<dbReference type="FunFam" id="3.30.70.270:FF:000020">
    <property type="entry name" value="Transposon Tf2-6 polyprotein-like Protein"/>
    <property type="match status" value="1"/>
</dbReference>
<dbReference type="Gene3D" id="3.30.420.10">
    <property type="entry name" value="Ribonuclease H-like superfamily/Ribonuclease H"/>
    <property type="match status" value="1"/>
</dbReference>
<dbReference type="GO" id="GO:0015074">
    <property type="term" value="P:DNA integration"/>
    <property type="evidence" value="ECO:0007669"/>
    <property type="project" value="InterPro"/>
</dbReference>
<evidence type="ECO:0000313" key="2">
    <source>
        <dbReference type="EMBL" id="CAF0905539.1"/>
    </source>
</evidence>
<dbReference type="FunFam" id="3.30.420.10:FF:000032">
    <property type="entry name" value="Retrovirus-related Pol polyprotein from transposon 297-like Protein"/>
    <property type="match status" value="1"/>
</dbReference>
<comment type="caution">
    <text evidence="2">The sequence shown here is derived from an EMBL/GenBank/DDBJ whole genome shotgun (WGS) entry which is preliminary data.</text>
</comment>
<dbReference type="InterPro" id="IPR050951">
    <property type="entry name" value="Retrovirus_Pol_polyprotein"/>
</dbReference>
<dbReference type="PANTHER" id="PTHR37984:SF15">
    <property type="entry name" value="INTEGRASE CATALYTIC DOMAIN-CONTAINING PROTEIN"/>
    <property type="match status" value="1"/>
</dbReference>
<protein>
    <recommendedName>
        <fullName evidence="1">Integrase catalytic domain-containing protein</fullName>
    </recommendedName>
</protein>
<dbReference type="FunFam" id="3.10.10.10:FF:000002">
    <property type="entry name" value="Retrovirus-related Pol polyprotein from transposon 17.6-like protein"/>
    <property type="match status" value="1"/>
</dbReference>
<dbReference type="InterPro" id="IPR043128">
    <property type="entry name" value="Rev_trsase/Diguanyl_cyclase"/>
</dbReference>
<dbReference type="EMBL" id="CAJNOC010001990">
    <property type="protein sequence ID" value="CAF0905539.1"/>
    <property type="molecule type" value="Genomic_DNA"/>
</dbReference>
<dbReference type="InterPro" id="IPR012337">
    <property type="entry name" value="RNaseH-like_sf"/>
</dbReference>
<dbReference type="SUPFAM" id="SSF56672">
    <property type="entry name" value="DNA/RNA polymerases"/>
    <property type="match status" value="1"/>
</dbReference>
<dbReference type="Gene3D" id="3.10.10.10">
    <property type="entry name" value="HIV Type 1 Reverse Transcriptase, subunit A, domain 1"/>
    <property type="match status" value="1"/>
</dbReference>
<dbReference type="PROSITE" id="PS50994">
    <property type="entry name" value="INTEGRASE"/>
    <property type="match status" value="1"/>
</dbReference>
<evidence type="ECO:0000259" key="1">
    <source>
        <dbReference type="PROSITE" id="PS50994"/>
    </source>
</evidence>
<evidence type="ECO:0000313" key="3">
    <source>
        <dbReference type="Proteomes" id="UP000663879"/>
    </source>
</evidence>
<gene>
    <name evidence="2" type="ORF">OXX778_LOCUS11625</name>
</gene>